<evidence type="ECO:0000313" key="7">
    <source>
        <dbReference type="Proteomes" id="UP001580391"/>
    </source>
</evidence>
<evidence type="ECO:0000256" key="3">
    <source>
        <dbReference type="ARBA" id="ARBA00022578"/>
    </source>
</evidence>
<keyword evidence="5" id="KW-0233">DNA recombination</keyword>
<dbReference type="EMBL" id="JBHILJ010000009">
    <property type="protein sequence ID" value="MFB5737867.1"/>
    <property type="molecule type" value="Genomic_DNA"/>
</dbReference>
<evidence type="ECO:0000256" key="5">
    <source>
        <dbReference type="ARBA" id="ARBA00023172"/>
    </source>
</evidence>
<proteinExistence type="inferred from homology"/>
<name>A0ABV5BRD3_9LEPT</name>
<evidence type="ECO:0000313" key="6">
    <source>
        <dbReference type="EMBL" id="MFB5737867.1"/>
    </source>
</evidence>
<dbReference type="InterPro" id="IPR001207">
    <property type="entry name" value="Transposase_mutator"/>
</dbReference>
<reference evidence="6 7" key="1">
    <citation type="submission" date="2024-09" db="EMBL/GenBank/DDBJ databases">
        <title>Taxonomic and Genotyping Characterization of Leptospira Strains isolated from Multiple Sources in Colombia highlights the importance of intermediate species.</title>
        <authorList>
            <person name="Torres Higuera L."/>
            <person name="Rojas Tapias D."/>
            <person name="Jimenez Velasquez S."/>
            <person name="Renjifo Ibanez C."/>
        </authorList>
    </citation>
    <scope>NUCLEOTIDE SEQUENCE [LARGE SCALE GENOMIC DNA]</scope>
    <source>
        <strain evidence="6 7">Lep080</strain>
    </source>
</reference>
<keyword evidence="3" id="KW-0815">Transposition</keyword>
<keyword evidence="7" id="KW-1185">Reference proteome</keyword>
<evidence type="ECO:0000256" key="1">
    <source>
        <dbReference type="ARBA" id="ARBA00002190"/>
    </source>
</evidence>
<comment type="function">
    <text evidence="1">Required for the transposition of the insertion element.</text>
</comment>
<sequence>MKNKVKIPKLRAIPFESAIIERYKRRESSIEKALMLATGRGMSPRLNRE</sequence>
<gene>
    <name evidence="6" type="ORF">ACE5IX_15185</name>
</gene>
<comment type="similarity">
    <text evidence="2">Belongs to the transposase mutator family.</text>
</comment>
<dbReference type="Proteomes" id="UP001580391">
    <property type="component" value="Unassembled WGS sequence"/>
</dbReference>
<keyword evidence="4" id="KW-0238">DNA-binding</keyword>
<evidence type="ECO:0000256" key="2">
    <source>
        <dbReference type="ARBA" id="ARBA00010961"/>
    </source>
</evidence>
<dbReference type="Pfam" id="PF00872">
    <property type="entry name" value="Transposase_mut"/>
    <property type="match status" value="1"/>
</dbReference>
<comment type="caution">
    <text evidence="6">The sequence shown here is derived from an EMBL/GenBank/DDBJ whole genome shotgun (WGS) entry which is preliminary data.</text>
</comment>
<evidence type="ECO:0000256" key="4">
    <source>
        <dbReference type="ARBA" id="ARBA00023125"/>
    </source>
</evidence>
<organism evidence="6 7">
    <name type="scientific">Leptospira wolffii</name>
    <dbReference type="NCBI Taxonomy" id="409998"/>
    <lineage>
        <taxon>Bacteria</taxon>
        <taxon>Pseudomonadati</taxon>
        <taxon>Spirochaetota</taxon>
        <taxon>Spirochaetia</taxon>
        <taxon>Leptospirales</taxon>
        <taxon>Leptospiraceae</taxon>
        <taxon>Leptospira</taxon>
    </lineage>
</organism>
<protein>
    <submittedName>
        <fullName evidence="6">Transposase</fullName>
    </submittedName>
</protein>
<dbReference type="RefSeq" id="WP_375517459.1">
    <property type="nucleotide sequence ID" value="NZ_JBHILI010000026.1"/>
</dbReference>
<accession>A0ABV5BRD3</accession>